<feature type="transmembrane region" description="Helical" evidence="6">
    <location>
        <begin position="100"/>
        <end position="130"/>
    </location>
</feature>
<dbReference type="Pfam" id="PF02687">
    <property type="entry name" value="FtsX"/>
    <property type="match status" value="1"/>
</dbReference>
<feature type="transmembrane region" description="Helical" evidence="6">
    <location>
        <begin position="239"/>
        <end position="265"/>
    </location>
</feature>
<name>A0ABS2PKS9_9STRE</name>
<evidence type="ECO:0000256" key="1">
    <source>
        <dbReference type="ARBA" id="ARBA00004651"/>
    </source>
</evidence>
<keyword evidence="5 6" id="KW-0472">Membrane</keyword>
<evidence type="ECO:0000313" key="9">
    <source>
        <dbReference type="Proteomes" id="UP000809081"/>
    </source>
</evidence>
<gene>
    <name evidence="8" type="ORF">JOC31_000715</name>
</gene>
<evidence type="ECO:0000256" key="3">
    <source>
        <dbReference type="ARBA" id="ARBA00022692"/>
    </source>
</evidence>
<dbReference type="InterPro" id="IPR003838">
    <property type="entry name" value="ABC3_permease_C"/>
</dbReference>
<reference evidence="8 9" key="1">
    <citation type="submission" date="2021-01" db="EMBL/GenBank/DDBJ databases">
        <title>Genomic Encyclopedia of Type Strains, Phase IV (KMG-IV): sequencing the most valuable type-strain genomes for metagenomic binning, comparative biology and taxonomic classification.</title>
        <authorList>
            <person name="Goeker M."/>
        </authorList>
    </citation>
    <scope>NUCLEOTIDE SEQUENCE [LARGE SCALE GENOMIC DNA]</scope>
    <source>
        <strain evidence="8 9">DSM 27513</strain>
    </source>
</reference>
<comment type="subcellular location">
    <subcellularLocation>
        <location evidence="1">Cell membrane</location>
        <topology evidence="1">Multi-pass membrane protein</topology>
    </subcellularLocation>
</comment>
<evidence type="ECO:0000256" key="5">
    <source>
        <dbReference type="ARBA" id="ARBA00023136"/>
    </source>
</evidence>
<proteinExistence type="predicted"/>
<feature type="transmembrane region" description="Helical" evidence="6">
    <location>
        <begin position="327"/>
        <end position="353"/>
    </location>
</feature>
<dbReference type="EMBL" id="JAFBEI010000011">
    <property type="protein sequence ID" value="MBM7635897.1"/>
    <property type="molecule type" value="Genomic_DNA"/>
</dbReference>
<feature type="transmembrane region" description="Helical" evidence="6">
    <location>
        <begin position="16"/>
        <end position="37"/>
    </location>
</feature>
<evidence type="ECO:0000256" key="4">
    <source>
        <dbReference type="ARBA" id="ARBA00022989"/>
    </source>
</evidence>
<feature type="transmembrane region" description="Helical" evidence="6">
    <location>
        <begin position="195"/>
        <end position="219"/>
    </location>
</feature>
<feature type="domain" description="ABC3 transporter permease C-terminal" evidence="7">
    <location>
        <begin position="93"/>
        <end position="180"/>
    </location>
</feature>
<feature type="transmembrane region" description="Helical" evidence="6">
    <location>
        <begin position="150"/>
        <end position="174"/>
    </location>
</feature>
<accession>A0ABS2PKS9</accession>
<sequence length="452" mass="50646">MLTLIYYQFCYTKKQWLGTIPVFLISSILVGTCLTIANNISANPIPFQDVGTPTPIFVGPIIFGGLTLLFLISSSIQLLLNYFKEDYQTWNNLGTNRNQLSFLIAGQITIISFLVSIVGSFISFFVARYYYSLVQSLAGKTQLPSIPIVFNFKACCFTVLLISLLAFCGSFIHAHKILNQVIQSEENNNPKGNKLLRVVKLGGVIVLFLLWIWLASVFFYHPASLSGDNLIFKLDDNLLIILILHIVIIHFLSPELPEFIVKLLFRKTYSYSSTLAKWQVLENRSYLKSLSSSVIMGIVLISGFLMYSKVSYGDLASQSQQSNETNAVLLLFVAGPILVILANIITITILSSFAEKRIVQQWNVLGISKSQRYFVRLSEAGIYSLLIVIVSSIFNFVYYVLSLQLAKVMSVKVNSSVNAFLCTLLISILMFIFIVITKISTDRTVDKGTKEI</sequence>
<protein>
    <recommendedName>
        <fullName evidence="7">ABC3 transporter permease C-terminal domain-containing protein</fullName>
    </recommendedName>
</protein>
<feature type="transmembrane region" description="Helical" evidence="6">
    <location>
        <begin position="417"/>
        <end position="437"/>
    </location>
</feature>
<dbReference type="RefSeq" id="WP_205016809.1">
    <property type="nucleotide sequence ID" value="NZ_JAFBEI010000011.1"/>
</dbReference>
<evidence type="ECO:0000259" key="7">
    <source>
        <dbReference type="Pfam" id="PF02687"/>
    </source>
</evidence>
<feature type="transmembrane region" description="Helical" evidence="6">
    <location>
        <begin position="57"/>
        <end position="80"/>
    </location>
</feature>
<keyword evidence="4 6" id="KW-1133">Transmembrane helix</keyword>
<keyword evidence="2" id="KW-1003">Cell membrane</keyword>
<keyword evidence="3 6" id="KW-0812">Transmembrane</keyword>
<evidence type="ECO:0000256" key="6">
    <source>
        <dbReference type="SAM" id="Phobius"/>
    </source>
</evidence>
<evidence type="ECO:0000313" key="8">
    <source>
        <dbReference type="EMBL" id="MBM7635897.1"/>
    </source>
</evidence>
<feature type="transmembrane region" description="Helical" evidence="6">
    <location>
        <begin position="286"/>
        <end position="307"/>
    </location>
</feature>
<dbReference type="Proteomes" id="UP000809081">
    <property type="component" value="Unassembled WGS sequence"/>
</dbReference>
<feature type="transmembrane region" description="Helical" evidence="6">
    <location>
        <begin position="373"/>
        <end position="397"/>
    </location>
</feature>
<evidence type="ECO:0000256" key="2">
    <source>
        <dbReference type="ARBA" id="ARBA00022475"/>
    </source>
</evidence>
<organism evidence="8 9">
    <name type="scientific">Streptococcus saliviloxodontae</name>
    <dbReference type="NCBI Taxonomy" id="1349416"/>
    <lineage>
        <taxon>Bacteria</taxon>
        <taxon>Bacillati</taxon>
        <taxon>Bacillota</taxon>
        <taxon>Bacilli</taxon>
        <taxon>Lactobacillales</taxon>
        <taxon>Streptococcaceae</taxon>
        <taxon>Streptococcus</taxon>
    </lineage>
</organism>
<comment type="caution">
    <text evidence="8">The sequence shown here is derived from an EMBL/GenBank/DDBJ whole genome shotgun (WGS) entry which is preliminary data.</text>
</comment>
<keyword evidence="9" id="KW-1185">Reference proteome</keyword>